<gene>
    <name evidence="3" type="ORF">Cfor_11761</name>
</gene>
<name>A0A6L2PHQ8_COPFO</name>
<feature type="non-terminal residue" evidence="3">
    <location>
        <position position="1072"/>
    </location>
</feature>
<dbReference type="GO" id="GO:0042796">
    <property type="term" value="P:snRNA transcription by RNA polymerase III"/>
    <property type="evidence" value="ECO:0007669"/>
    <property type="project" value="TreeGrafter"/>
</dbReference>
<dbReference type="EMBL" id="BLKM01010390">
    <property type="protein sequence ID" value="GFG29978.1"/>
    <property type="molecule type" value="Genomic_DNA"/>
</dbReference>
<accession>A0A6L2PHQ8</accession>
<comment type="caution">
    <text evidence="3">The sequence shown here is derived from an EMBL/GenBank/DDBJ whole genome shotgun (WGS) entry which is preliminary data.</text>
</comment>
<dbReference type="InParanoid" id="A0A6L2PHQ8"/>
<evidence type="ECO:0000259" key="2">
    <source>
        <dbReference type="Pfam" id="PF10505"/>
    </source>
</evidence>
<dbReference type="GO" id="GO:0042795">
    <property type="term" value="P:snRNA transcription by RNA polymerase II"/>
    <property type="evidence" value="ECO:0007669"/>
    <property type="project" value="TreeGrafter"/>
</dbReference>
<organism evidence="3 4">
    <name type="scientific">Coptotermes formosanus</name>
    <name type="common">Formosan subterranean termite</name>
    <dbReference type="NCBI Taxonomy" id="36987"/>
    <lineage>
        <taxon>Eukaryota</taxon>
        <taxon>Metazoa</taxon>
        <taxon>Ecdysozoa</taxon>
        <taxon>Arthropoda</taxon>
        <taxon>Hexapoda</taxon>
        <taxon>Insecta</taxon>
        <taxon>Pterygota</taxon>
        <taxon>Neoptera</taxon>
        <taxon>Polyneoptera</taxon>
        <taxon>Dictyoptera</taxon>
        <taxon>Blattodea</taxon>
        <taxon>Blattoidea</taxon>
        <taxon>Termitoidae</taxon>
        <taxon>Rhinotermitidae</taxon>
        <taxon>Coptotermes</taxon>
    </lineage>
</organism>
<sequence>MAAWEDVGVVESWEDIEASGVLDRKLVHPETPSPNESEIIPSRGTINVPIILQGEDSLRTQYVPPEPTVKILKRPARNNVHGSGDGALLNGDSKPRQPVKTLQQVRGVNAVGFPESFPASPMRAVLPLDIVYNTFSSLFFICVAVAFGAPGQCAVGHWAHHSNFCLIPDQVCGFFCSQMKCSYPPKINLPERENCHHTPDILEPMLGACSAVPMKMLLLRREQEYAEARLRILGEARSPEEQLQISTNDRDIPEAKDVNSCFINDTALKTYSSTYKILHDKLQQIFSDDSLSENDDPENQGKTRNAGNDILQGRIQVRSKVEICKKQNKQHRQYIPCFSDEAKLNYPKKSSLNAERQALYLQLMIKYAKKCSFPTQVKEKELQQYELLHDKVVAERFEFAHFVKQRCALTQDRYCLINPDVKKYIEQVWHHRLSRVSKYPAHYEPLRMLSLVYADSKRPVVMKLKENIFEMGSSPVIFLPKFNTPAYVLTDYSKMRTRFPPEVDIARNAHKVPVSQDKLAESFAVANAVHVVISSSGLKHIVDNHPPNYEKTWDLPVIVKEYRQCDKILRVVYVDKALPPRCLTSMEKNLWYHKFGVKLLVCHRRHQECSESGRNASSLRDSKISNSNDGCEIEAVDDTGQKLDSIAVEINEEDVESENCINAPIKREYSSNEWESDVSTDENRLVIDCSDTDGRSHEKCTPIRNGRKSISQKLSDNNNGENSRITRSKARLVANTLYVNQSVSEKPTQFVASEGYEMDSMSSCKDAPEAINGSGLGESLEDVTGPSSFDATENTLNSEESDSAAVPKEDGTRSYGVNITIGNKQDFSSQELSEEEQTKMENVEFNLSNPDINVTYRLWKLCKEERHLEDRKEGFLKGECPNREINVLVRCKVDGHKIENNKKQTFCVVPKMEYLPEYGAQCLTQSELTRQWMSLCVRPGTNLCRVRVNACTSEVMMIEQHSVQEVAQEAVQVGRPNSILLGMLYNVLLGLVDLEAGSYLLSHTPKLGAFVNVRQSVVNGRFRLHDMYVIDTKATAASDGSLWIPVDHNVVTPFHQACNRVPGTFPPTCFVR</sequence>
<proteinExistence type="predicted"/>
<protein>
    <recommendedName>
        <fullName evidence="2">Little elongation complex subunit 2 C-terminal domain-containing protein</fullName>
    </recommendedName>
</protein>
<dbReference type="Pfam" id="PF10505">
    <property type="entry name" value="NARG2_C"/>
    <property type="match status" value="1"/>
</dbReference>
<dbReference type="GO" id="GO:0008023">
    <property type="term" value="C:transcription elongation factor complex"/>
    <property type="evidence" value="ECO:0007669"/>
    <property type="project" value="InterPro"/>
</dbReference>
<dbReference type="AlphaFoldDB" id="A0A6L2PHQ8"/>
<evidence type="ECO:0000313" key="4">
    <source>
        <dbReference type="Proteomes" id="UP000502823"/>
    </source>
</evidence>
<dbReference type="OrthoDB" id="6288737at2759"/>
<feature type="compositionally biased region" description="Polar residues" evidence="1">
    <location>
        <begin position="785"/>
        <end position="798"/>
    </location>
</feature>
<feature type="domain" description="Little elongation complex subunit 2 C-terminal" evidence="2">
    <location>
        <begin position="851"/>
        <end position="1067"/>
    </location>
</feature>
<feature type="region of interest" description="Disordered" evidence="1">
    <location>
        <begin position="760"/>
        <end position="815"/>
    </location>
</feature>
<keyword evidence="4" id="KW-1185">Reference proteome</keyword>
<dbReference type="Proteomes" id="UP000502823">
    <property type="component" value="Unassembled WGS sequence"/>
</dbReference>
<dbReference type="PANTHER" id="PTHR14633:SF3">
    <property type="entry name" value="LITTLE ELONGATION COMPLEX SUBUNIT 2"/>
    <property type="match status" value="1"/>
</dbReference>
<evidence type="ECO:0000313" key="3">
    <source>
        <dbReference type="EMBL" id="GFG29978.1"/>
    </source>
</evidence>
<dbReference type="PANTHER" id="PTHR14633">
    <property type="entry name" value="LITTLE ELONGATION COMPLEX SUBUNIT 2"/>
    <property type="match status" value="1"/>
</dbReference>
<evidence type="ECO:0000256" key="1">
    <source>
        <dbReference type="SAM" id="MobiDB-lite"/>
    </source>
</evidence>
<feature type="region of interest" description="Disordered" evidence="1">
    <location>
        <begin position="289"/>
        <end position="308"/>
    </location>
</feature>
<dbReference type="GO" id="GO:0045945">
    <property type="term" value="P:positive regulation of transcription by RNA polymerase III"/>
    <property type="evidence" value="ECO:0007669"/>
    <property type="project" value="TreeGrafter"/>
</dbReference>
<reference evidence="4" key="1">
    <citation type="submission" date="2020-01" db="EMBL/GenBank/DDBJ databases">
        <title>Draft genome sequence of the Termite Coptotermes fromosanus.</title>
        <authorList>
            <person name="Itakura S."/>
            <person name="Yosikawa Y."/>
            <person name="Umezawa K."/>
        </authorList>
    </citation>
    <scope>NUCLEOTIDE SEQUENCE [LARGE SCALE GENOMIC DNA]</scope>
</reference>
<dbReference type="InterPro" id="IPR019535">
    <property type="entry name" value="ICE2_C"/>
</dbReference>